<dbReference type="STRING" id="8022.A0A060YDK0"/>
<proteinExistence type="predicted"/>
<evidence type="ECO:0000313" key="2">
    <source>
        <dbReference type="Proteomes" id="UP000193380"/>
    </source>
</evidence>
<evidence type="ECO:0000313" key="1">
    <source>
        <dbReference type="EMBL" id="CDQ89771.1"/>
    </source>
</evidence>
<organism evidence="1 2">
    <name type="scientific">Oncorhynchus mykiss</name>
    <name type="common">Rainbow trout</name>
    <name type="synonym">Salmo gairdneri</name>
    <dbReference type="NCBI Taxonomy" id="8022"/>
    <lineage>
        <taxon>Eukaryota</taxon>
        <taxon>Metazoa</taxon>
        <taxon>Chordata</taxon>
        <taxon>Craniata</taxon>
        <taxon>Vertebrata</taxon>
        <taxon>Euteleostomi</taxon>
        <taxon>Actinopterygii</taxon>
        <taxon>Neopterygii</taxon>
        <taxon>Teleostei</taxon>
        <taxon>Protacanthopterygii</taxon>
        <taxon>Salmoniformes</taxon>
        <taxon>Salmonidae</taxon>
        <taxon>Salmoninae</taxon>
        <taxon>Oncorhynchus</taxon>
    </lineage>
</organism>
<sequence>MSGKKRKWSNEYVQYGFTCITERDGSQRPNCMICNAKQF</sequence>
<reference evidence="1" key="1">
    <citation type="journal article" date="2014" name="Nat. Commun.">
        <title>The rainbow trout genome provides novel insights into evolution after whole-genome duplication in vertebrates.</title>
        <authorList>
            <person name="Berthelot C."/>
            <person name="Brunet F."/>
            <person name="Chalopin D."/>
            <person name="Juanchich A."/>
            <person name="Bernard M."/>
            <person name="Noel B."/>
            <person name="Bento P."/>
            <person name="Da Silva C."/>
            <person name="Labadie K."/>
            <person name="Alberti A."/>
            <person name="Aury J.M."/>
            <person name="Louis A."/>
            <person name="Dehais P."/>
            <person name="Bardou P."/>
            <person name="Montfort J."/>
            <person name="Klopp C."/>
            <person name="Cabau C."/>
            <person name="Gaspin C."/>
            <person name="Thorgaard G.H."/>
            <person name="Boussaha M."/>
            <person name="Quillet E."/>
            <person name="Guyomard R."/>
            <person name="Galiana D."/>
            <person name="Bobe J."/>
            <person name="Volff J.N."/>
            <person name="Genet C."/>
            <person name="Wincker P."/>
            <person name="Jaillon O."/>
            <person name="Roest Crollius H."/>
            <person name="Guiguen Y."/>
        </authorList>
    </citation>
    <scope>NUCLEOTIDE SEQUENCE [LARGE SCALE GENOMIC DNA]</scope>
</reference>
<accession>A0A060YDK0</accession>
<gene>
    <name evidence="1" type="ORF">GSONMT00016458001</name>
</gene>
<reference evidence="1" key="2">
    <citation type="submission" date="2014-03" db="EMBL/GenBank/DDBJ databases">
        <authorList>
            <person name="Genoscope - CEA"/>
        </authorList>
    </citation>
    <scope>NUCLEOTIDE SEQUENCE</scope>
</reference>
<dbReference type="EMBL" id="FR909811">
    <property type="protein sequence ID" value="CDQ89771.1"/>
    <property type="molecule type" value="Genomic_DNA"/>
</dbReference>
<dbReference type="Proteomes" id="UP000193380">
    <property type="component" value="Unassembled WGS sequence"/>
</dbReference>
<protein>
    <submittedName>
        <fullName evidence="1">Uncharacterized protein</fullName>
    </submittedName>
</protein>
<dbReference type="PaxDb" id="8022-A0A060YDK0"/>
<name>A0A060YDK0_ONCMY</name>
<dbReference type="AlphaFoldDB" id="A0A060YDK0"/>